<dbReference type="EMBL" id="FYEZ01000003">
    <property type="protein sequence ID" value="SNC73446.1"/>
    <property type="molecule type" value="Genomic_DNA"/>
</dbReference>
<dbReference type="InterPro" id="IPR035906">
    <property type="entry name" value="MetI-like_sf"/>
</dbReference>
<feature type="transmembrane region" description="Helical" evidence="8">
    <location>
        <begin position="241"/>
        <end position="261"/>
    </location>
</feature>
<feature type="transmembrane region" description="Helical" evidence="8">
    <location>
        <begin position="194"/>
        <end position="221"/>
    </location>
</feature>
<feature type="transmembrane region" description="Helical" evidence="8">
    <location>
        <begin position="289"/>
        <end position="311"/>
    </location>
</feature>
<keyword evidence="7 8" id="KW-0472">Membrane</keyword>
<proteinExistence type="inferred from homology"/>
<keyword evidence="4" id="KW-0997">Cell inner membrane</keyword>
<reference evidence="10 11" key="1">
    <citation type="submission" date="2017-06" db="EMBL/GenBank/DDBJ databases">
        <authorList>
            <person name="Kim H.J."/>
            <person name="Triplett B.A."/>
        </authorList>
    </citation>
    <scope>NUCLEOTIDE SEQUENCE [LARGE SCALE GENOMIC DNA]</scope>
    <source>
        <strain evidence="10 11">DSM 22179</strain>
    </source>
</reference>
<dbReference type="Gene3D" id="1.10.3720.10">
    <property type="entry name" value="MetI-like"/>
    <property type="match status" value="2"/>
</dbReference>
<dbReference type="Pfam" id="PF00528">
    <property type="entry name" value="BPD_transp_1"/>
    <property type="match status" value="2"/>
</dbReference>
<dbReference type="RefSeq" id="WP_234994396.1">
    <property type="nucleotide sequence ID" value="NZ_FYEZ01000003.1"/>
</dbReference>
<evidence type="ECO:0000313" key="11">
    <source>
        <dbReference type="Proteomes" id="UP000198122"/>
    </source>
</evidence>
<evidence type="ECO:0000256" key="3">
    <source>
        <dbReference type="ARBA" id="ARBA00022475"/>
    </source>
</evidence>
<feature type="transmembrane region" description="Helical" evidence="8">
    <location>
        <begin position="528"/>
        <end position="549"/>
    </location>
</feature>
<protein>
    <submittedName>
        <fullName evidence="10">Thiamine transport system permease protein</fullName>
    </submittedName>
</protein>
<evidence type="ECO:0000256" key="6">
    <source>
        <dbReference type="ARBA" id="ARBA00022989"/>
    </source>
</evidence>
<feature type="transmembrane region" description="Helical" evidence="8">
    <location>
        <begin position="357"/>
        <end position="376"/>
    </location>
</feature>
<dbReference type="SUPFAM" id="SSF161098">
    <property type="entry name" value="MetI-like"/>
    <property type="match status" value="2"/>
</dbReference>
<comment type="subcellular location">
    <subcellularLocation>
        <location evidence="1">Cell inner membrane</location>
        <topology evidence="1">Multi-pass membrane protein</topology>
    </subcellularLocation>
    <subcellularLocation>
        <location evidence="8">Cell membrane</location>
        <topology evidence="8">Multi-pass membrane protein</topology>
    </subcellularLocation>
</comment>
<feature type="transmembrane region" description="Helical" evidence="8">
    <location>
        <begin position="21"/>
        <end position="44"/>
    </location>
</feature>
<dbReference type="GO" id="GO:0055085">
    <property type="term" value="P:transmembrane transport"/>
    <property type="evidence" value="ECO:0007669"/>
    <property type="project" value="InterPro"/>
</dbReference>
<evidence type="ECO:0000256" key="7">
    <source>
        <dbReference type="ARBA" id="ARBA00023136"/>
    </source>
</evidence>
<feature type="transmembrane region" description="Helical" evidence="8">
    <location>
        <begin position="388"/>
        <end position="415"/>
    </location>
</feature>
<sequence>MTHHPRLADAARAGAPLAWAALPLVFFAVFFALPVGTMVARGLLPDGQLDLGALTDVLGRGRTQRVLGFTVGMAAVGTALTVALGLPAAFVLHRLAFPGRGLARAWVVMPFVMPTVVVGVMFRSLLSVNGPLGFLGWDGTPMAIGAAFVFFNLAVVVRTVGGAWARLDPRPAEAAASLGASPWRVLLDITLPRLAPAVLGSAVVVFLFCATAFGVVLTLGGLQHRTIETEIYLLTTQYLDLRAAAVLSVLQVVVVALLVWVSSRMRGTGPAGAATSAGARPRPVRRADLPAVAATLAVLAFVTAPVVALVVRSLQVPTTEGTRWSLQNYRALGDPEAARAAALQTTVVEALESSWRIAVDATVLSLLLGLLVAIALTRPRRTPAAARVVRGLDLLFMLPLGVSAVTVGFGFLIALDEPPLDLRSHPLLIPVAQALVAVPLVVRTLVPVLGGIDDRQRQAAASLGAPPWRQLLTVDARLAARPVAAAAGFALAVSLGEFGATSFLARPEQPTVPVVIAQLVGRPGADGFGMALAASVLLAAVTVVVMGVVERLAPDVGGSW</sequence>
<keyword evidence="6 8" id="KW-1133">Transmembrane helix</keyword>
<dbReference type="PANTHER" id="PTHR43357:SF4">
    <property type="entry name" value="INNER MEMBRANE ABC TRANSPORTER PERMEASE PROTEIN YDCV"/>
    <property type="match status" value="1"/>
</dbReference>
<name>A0A212U5H1_9MICO</name>
<evidence type="ECO:0000313" key="10">
    <source>
        <dbReference type="EMBL" id="SNC73446.1"/>
    </source>
</evidence>
<feature type="transmembrane region" description="Helical" evidence="8">
    <location>
        <begin position="66"/>
        <end position="90"/>
    </location>
</feature>
<evidence type="ECO:0000256" key="5">
    <source>
        <dbReference type="ARBA" id="ARBA00022692"/>
    </source>
</evidence>
<keyword evidence="2 8" id="KW-0813">Transport</keyword>
<dbReference type="GO" id="GO:0005886">
    <property type="term" value="C:plasma membrane"/>
    <property type="evidence" value="ECO:0007669"/>
    <property type="project" value="UniProtKB-SubCell"/>
</dbReference>
<evidence type="ECO:0000259" key="9">
    <source>
        <dbReference type="PROSITE" id="PS50928"/>
    </source>
</evidence>
<feature type="transmembrane region" description="Helical" evidence="8">
    <location>
        <begin position="142"/>
        <end position="161"/>
    </location>
</feature>
<dbReference type="InterPro" id="IPR000515">
    <property type="entry name" value="MetI-like"/>
</dbReference>
<accession>A0A212U5H1</accession>
<comment type="similarity">
    <text evidence="8">Belongs to the binding-protein-dependent transport system permease family.</text>
</comment>
<keyword evidence="5 8" id="KW-0812">Transmembrane</keyword>
<feature type="transmembrane region" description="Helical" evidence="8">
    <location>
        <begin position="427"/>
        <end position="449"/>
    </location>
</feature>
<dbReference type="Proteomes" id="UP000198122">
    <property type="component" value="Unassembled WGS sequence"/>
</dbReference>
<keyword evidence="3" id="KW-1003">Cell membrane</keyword>
<evidence type="ECO:0000256" key="4">
    <source>
        <dbReference type="ARBA" id="ARBA00022519"/>
    </source>
</evidence>
<evidence type="ECO:0000256" key="2">
    <source>
        <dbReference type="ARBA" id="ARBA00022448"/>
    </source>
</evidence>
<dbReference type="PANTHER" id="PTHR43357">
    <property type="entry name" value="INNER MEMBRANE ABC TRANSPORTER PERMEASE PROTEIN YDCV"/>
    <property type="match status" value="1"/>
</dbReference>
<dbReference type="AlphaFoldDB" id="A0A212U5H1"/>
<dbReference type="CDD" id="cd06261">
    <property type="entry name" value="TM_PBP2"/>
    <property type="match status" value="2"/>
</dbReference>
<keyword evidence="11" id="KW-1185">Reference proteome</keyword>
<feature type="transmembrane region" description="Helical" evidence="8">
    <location>
        <begin position="102"/>
        <end position="122"/>
    </location>
</feature>
<feature type="domain" description="ABC transmembrane type-1" evidence="9">
    <location>
        <begin position="351"/>
        <end position="549"/>
    </location>
</feature>
<feature type="domain" description="ABC transmembrane type-1" evidence="9">
    <location>
        <begin position="67"/>
        <end position="259"/>
    </location>
</feature>
<dbReference type="PROSITE" id="PS50928">
    <property type="entry name" value="ABC_TM1"/>
    <property type="match status" value="2"/>
</dbReference>
<evidence type="ECO:0000256" key="1">
    <source>
        <dbReference type="ARBA" id="ARBA00004429"/>
    </source>
</evidence>
<evidence type="ECO:0000256" key="8">
    <source>
        <dbReference type="RuleBase" id="RU363032"/>
    </source>
</evidence>
<gene>
    <name evidence="10" type="ORF">SAMN05445756_1969</name>
</gene>
<organism evidence="10 11">
    <name type="scientific">Kytococcus aerolatus</name>
    <dbReference type="NCBI Taxonomy" id="592308"/>
    <lineage>
        <taxon>Bacteria</taxon>
        <taxon>Bacillati</taxon>
        <taxon>Actinomycetota</taxon>
        <taxon>Actinomycetes</taxon>
        <taxon>Micrococcales</taxon>
        <taxon>Kytococcaceae</taxon>
        <taxon>Kytococcus</taxon>
    </lineage>
</organism>